<keyword evidence="2" id="KW-0433">Leucine-rich repeat</keyword>
<evidence type="ECO:0000256" key="5">
    <source>
        <dbReference type="ARBA" id="ARBA00022737"/>
    </source>
</evidence>
<dbReference type="FunFam" id="3.80.10.10:FF:000041">
    <property type="entry name" value="LRR receptor-like serine/threonine-protein kinase ERECTA"/>
    <property type="match status" value="1"/>
</dbReference>
<dbReference type="Gene3D" id="3.80.10.10">
    <property type="entry name" value="Ribonuclease Inhibitor"/>
    <property type="match status" value="1"/>
</dbReference>
<evidence type="ECO:0000259" key="9">
    <source>
        <dbReference type="PROSITE" id="PS51025"/>
    </source>
</evidence>
<dbReference type="InterPro" id="IPR001611">
    <property type="entry name" value="Leu-rich_rpt"/>
</dbReference>
<dbReference type="GO" id="GO:0006397">
    <property type="term" value="P:mRNA processing"/>
    <property type="evidence" value="ECO:0007669"/>
    <property type="project" value="UniProtKB-KW"/>
</dbReference>
<reference evidence="10" key="1">
    <citation type="submission" date="2023-05" db="EMBL/GenBank/DDBJ databases">
        <authorList>
            <person name="Huff M."/>
        </authorList>
    </citation>
    <scope>NUCLEOTIDE SEQUENCE</scope>
</reference>
<dbReference type="Pfam" id="PF01480">
    <property type="entry name" value="PWI"/>
    <property type="match status" value="1"/>
</dbReference>
<dbReference type="EMBL" id="OU503054">
    <property type="protein sequence ID" value="CAI9782596.1"/>
    <property type="molecule type" value="Genomic_DNA"/>
</dbReference>
<dbReference type="SUPFAM" id="SSF101233">
    <property type="entry name" value="PWI domain"/>
    <property type="match status" value="1"/>
</dbReference>
<protein>
    <recommendedName>
        <fullName evidence="9">PWI domain-containing protein</fullName>
    </recommendedName>
</protein>
<dbReference type="InterPro" id="IPR002483">
    <property type="entry name" value="PWI_dom"/>
</dbReference>
<keyword evidence="7" id="KW-0325">Glycoprotein</keyword>
<keyword evidence="6" id="KW-0472">Membrane</keyword>
<evidence type="ECO:0000313" key="11">
    <source>
        <dbReference type="Proteomes" id="UP000834106"/>
    </source>
</evidence>
<organism evidence="10 11">
    <name type="scientific">Fraxinus pennsylvanica</name>
    <dbReference type="NCBI Taxonomy" id="56036"/>
    <lineage>
        <taxon>Eukaryota</taxon>
        <taxon>Viridiplantae</taxon>
        <taxon>Streptophyta</taxon>
        <taxon>Embryophyta</taxon>
        <taxon>Tracheophyta</taxon>
        <taxon>Spermatophyta</taxon>
        <taxon>Magnoliopsida</taxon>
        <taxon>eudicotyledons</taxon>
        <taxon>Gunneridae</taxon>
        <taxon>Pentapetalae</taxon>
        <taxon>asterids</taxon>
        <taxon>lamiids</taxon>
        <taxon>Lamiales</taxon>
        <taxon>Oleaceae</taxon>
        <taxon>Oleeae</taxon>
        <taxon>Fraxinus</taxon>
    </lineage>
</organism>
<dbReference type="InterPro" id="IPR052225">
    <property type="entry name" value="Ser/Arg_repetitive_matrix"/>
</dbReference>
<evidence type="ECO:0000256" key="3">
    <source>
        <dbReference type="ARBA" id="ARBA00022664"/>
    </source>
</evidence>
<dbReference type="GO" id="GO:0005681">
    <property type="term" value="C:spliceosomal complex"/>
    <property type="evidence" value="ECO:0007669"/>
    <property type="project" value="TreeGrafter"/>
</dbReference>
<evidence type="ECO:0000256" key="2">
    <source>
        <dbReference type="ARBA" id="ARBA00022614"/>
    </source>
</evidence>
<dbReference type="InterPro" id="IPR032675">
    <property type="entry name" value="LRR_dom_sf"/>
</dbReference>
<keyword evidence="11" id="KW-1185">Reference proteome</keyword>
<sequence>MQDSRRSTRVRSEVEVLEQTGHGLTVQSLDSRRLPGCGYANEEQEKMVGFGDLGSEMEWNGAVYLSRPGWEGEKWLGWALDAGAGCCEYGWVQGVNGKDVQIQLIAFMERNTGKFMKELWSLLLSAQKNVGGVPPQLLDAKEEETKKKAETDRITNEIQRKKEKEKQDLEQEIDKMDGDGDILRYKNAGSELNSKHDPRSSSPQSAVGKERHERNGQRGLSRLTGVIPLRIFNISSMEILAFTGNNLTELDFRNNPLNGILPVSVGNLSTSLQYLYGYNCDLRGSIPNEIGNLTSLIKLSLVGNELTESIPATVVTLQKLQGLYLQRIKISDSTPDSLCEHHNLNALSLSQNNNRRYSRVHREYYYTKASIYRYQHIDSHHTCKPVASERSSGVESIYKYFAWLSSSRNWEPEGCNFY</sequence>
<evidence type="ECO:0000256" key="1">
    <source>
        <dbReference type="ARBA" id="ARBA00004370"/>
    </source>
</evidence>
<comment type="subcellular location">
    <subcellularLocation>
        <location evidence="1">Membrane</location>
    </subcellularLocation>
</comment>
<accession>A0AAD2A6Z0</accession>
<evidence type="ECO:0000313" key="10">
    <source>
        <dbReference type="EMBL" id="CAI9782596.1"/>
    </source>
</evidence>
<dbReference type="GO" id="GO:0048024">
    <property type="term" value="P:regulation of mRNA splicing, via spliceosome"/>
    <property type="evidence" value="ECO:0007669"/>
    <property type="project" value="TreeGrafter"/>
</dbReference>
<keyword evidence="4" id="KW-0732">Signal</keyword>
<gene>
    <name evidence="10" type="ORF">FPE_LOCUS30026</name>
</gene>
<evidence type="ECO:0000256" key="8">
    <source>
        <dbReference type="SAM" id="MobiDB-lite"/>
    </source>
</evidence>
<dbReference type="Pfam" id="PF00560">
    <property type="entry name" value="LRR_1"/>
    <property type="match status" value="1"/>
</dbReference>
<keyword evidence="3" id="KW-0507">mRNA processing</keyword>
<dbReference type="GO" id="GO:0016020">
    <property type="term" value="C:membrane"/>
    <property type="evidence" value="ECO:0007669"/>
    <property type="project" value="UniProtKB-SubCell"/>
</dbReference>
<dbReference type="InterPro" id="IPR036483">
    <property type="entry name" value="PWI_dom_sf"/>
</dbReference>
<feature type="domain" description="PWI" evidence="9">
    <location>
        <begin position="1"/>
        <end position="140"/>
    </location>
</feature>
<feature type="region of interest" description="Disordered" evidence="8">
    <location>
        <begin position="189"/>
        <end position="219"/>
    </location>
</feature>
<dbReference type="Gene3D" id="1.20.1390.10">
    <property type="entry name" value="PWI domain"/>
    <property type="match status" value="1"/>
</dbReference>
<proteinExistence type="predicted"/>
<dbReference type="PANTHER" id="PTHR23148:SF0">
    <property type="entry name" value="SERINE_ARGININE REPETITIVE MATRIX PROTEIN 1"/>
    <property type="match status" value="1"/>
</dbReference>
<dbReference type="PROSITE" id="PS51025">
    <property type="entry name" value="PWI"/>
    <property type="match status" value="1"/>
</dbReference>
<dbReference type="Proteomes" id="UP000834106">
    <property type="component" value="Chromosome 19"/>
</dbReference>
<dbReference type="SUPFAM" id="SSF52058">
    <property type="entry name" value="L domain-like"/>
    <property type="match status" value="1"/>
</dbReference>
<dbReference type="GO" id="GO:0003723">
    <property type="term" value="F:RNA binding"/>
    <property type="evidence" value="ECO:0007669"/>
    <property type="project" value="TreeGrafter"/>
</dbReference>
<name>A0AAD2A6Z0_9LAMI</name>
<evidence type="ECO:0000256" key="7">
    <source>
        <dbReference type="ARBA" id="ARBA00023180"/>
    </source>
</evidence>
<evidence type="ECO:0000256" key="6">
    <source>
        <dbReference type="ARBA" id="ARBA00023136"/>
    </source>
</evidence>
<dbReference type="AlphaFoldDB" id="A0AAD2A6Z0"/>
<keyword evidence="5" id="KW-0677">Repeat</keyword>
<evidence type="ECO:0000256" key="4">
    <source>
        <dbReference type="ARBA" id="ARBA00022729"/>
    </source>
</evidence>
<dbReference type="PANTHER" id="PTHR23148">
    <property type="entry name" value="SERINE/ARGININE REGULATED NUCLEAR MATRIX PROTEIN"/>
    <property type="match status" value="1"/>
</dbReference>